<organism evidence="1 2">
    <name type="scientific">Vibrio viridaestus</name>
    <dbReference type="NCBI Taxonomy" id="2487322"/>
    <lineage>
        <taxon>Bacteria</taxon>
        <taxon>Pseudomonadati</taxon>
        <taxon>Pseudomonadota</taxon>
        <taxon>Gammaproteobacteria</taxon>
        <taxon>Vibrionales</taxon>
        <taxon>Vibrionaceae</taxon>
        <taxon>Vibrio</taxon>
    </lineage>
</organism>
<accession>A0A3N9U0T2</accession>
<reference evidence="1 2" key="1">
    <citation type="submission" date="2018-11" db="EMBL/GenBank/DDBJ databases">
        <title>Vibrio LJC006 sp. nov., isolated from seawater during the bloom of the enteromorpha.</title>
        <authorList>
            <person name="Liang J."/>
        </authorList>
    </citation>
    <scope>NUCLEOTIDE SEQUENCE [LARGE SCALE GENOMIC DNA]</scope>
    <source>
        <strain evidence="1 2">LJC006</strain>
    </source>
</reference>
<dbReference type="RefSeq" id="WP_124937271.1">
    <property type="nucleotide sequence ID" value="NZ_RJVQ01000004.1"/>
</dbReference>
<gene>
    <name evidence="1" type="ORF">EES38_11105</name>
</gene>
<evidence type="ECO:0000313" key="2">
    <source>
        <dbReference type="Proteomes" id="UP000281112"/>
    </source>
</evidence>
<name>A0A3N9U0T2_9VIBR</name>
<protein>
    <submittedName>
        <fullName evidence="1">Uncharacterized protein</fullName>
    </submittedName>
</protein>
<sequence>MCSTNGLRLDREDIHNIRYIIAWLEHSKKETELNRPYLNDENIQHKVTRLVELKSKASQELKSCVKNPQPLYLSVEEDKNKADCVVQTKPQQVLEKEYHSIKMAKSALSNIRSTIVKQRISYWLAAWQIQVDECCHTHYEGI</sequence>
<proteinExistence type="predicted"/>
<evidence type="ECO:0000313" key="1">
    <source>
        <dbReference type="EMBL" id="RQW62872.1"/>
    </source>
</evidence>
<dbReference type="EMBL" id="RJVQ01000004">
    <property type="protein sequence ID" value="RQW62872.1"/>
    <property type="molecule type" value="Genomic_DNA"/>
</dbReference>
<dbReference type="Proteomes" id="UP000281112">
    <property type="component" value="Unassembled WGS sequence"/>
</dbReference>
<dbReference type="AlphaFoldDB" id="A0A3N9U0T2"/>
<keyword evidence="2" id="KW-1185">Reference proteome</keyword>
<comment type="caution">
    <text evidence="1">The sequence shown here is derived from an EMBL/GenBank/DDBJ whole genome shotgun (WGS) entry which is preliminary data.</text>
</comment>